<evidence type="ECO:0000313" key="11">
    <source>
        <dbReference type="EMBL" id="CBY36224.1"/>
    </source>
</evidence>
<name>E4YL63_OIKDI</name>
<evidence type="ECO:0000256" key="5">
    <source>
        <dbReference type="ARBA" id="ARBA00061881"/>
    </source>
</evidence>
<dbReference type="GO" id="GO:0030010">
    <property type="term" value="P:establishment of cell polarity"/>
    <property type="evidence" value="ECO:0007669"/>
    <property type="project" value="UniProtKB-ARBA"/>
</dbReference>
<dbReference type="Gene3D" id="3.40.50.300">
    <property type="entry name" value="P-loop containing nucleotide triphosphate hydrolases"/>
    <property type="match status" value="1"/>
</dbReference>
<feature type="binding site" evidence="8">
    <location>
        <position position="71"/>
    </location>
    <ligand>
        <name>GTP</name>
        <dbReference type="ChEBI" id="CHEBI:37565"/>
    </ligand>
</feature>
<reference evidence="11" key="1">
    <citation type="journal article" date="2010" name="Science">
        <title>Plasticity of animal genome architecture unmasked by rapid evolution of a pelagic tunicate.</title>
        <authorList>
            <person name="Denoeud F."/>
            <person name="Henriet S."/>
            <person name="Mungpakdee S."/>
            <person name="Aury J.M."/>
            <person name="Da Silva C."/>
            <person name="Brinkmann H."/>
            <person name="Mikhaleva J."/>
            <person name="Olsen L.C."/>
            <person name="Jubin C."/>
            <person name="Canestro C."/>
            <person name="Bouquet J.M."/>
            <person name="Danks G."/>
            <person name="Poulain J."/>
            <person name="Campsteijn C."/>
            <person name="Adamski M."/>
            <person name="Cross I."/>
            <person name="Yadetie F."/>
            <person name="Muffato M."/>
            <person name="Louis A."/>
            <person name="Butcher S."/>
            <person name="Tsagkogeorga G."/>
            <person name="Konrad A."/>
            <person name="Singh S."/>
            <person name="Jensen M.F."/>
            <person name="Cong E.H."/>
            <person name="Eikeseth-Otteraa H."/>
            <person name="Noel B."/>
            <person name="Anthouard V."/>
            <person name="Porcel B.M."/>
            <person name="Kachouri-Lafond R."/>
            <person name="Nishino A."/>
            <person name="Ugolini M."/>
            <person name="Chourrout P."/>
            <person name="Nishida H."/>
            <person name="Aasland R."/>
            <person name="Huzurbazar S."/>
            <person name="Westhof E."/>
            <person name="Delsuc F."/>
            <person name="Lehrach H."/>
            <person name="Reinhardt R."/>
            <person name="Weissenbach J."/>
            <person name="Roy S.W."/>
            <person name="Artiguenave F."/>
            <person name="Postlethwait J.H."/>
            <person name="Manak J.R."/>
            <person name="Thompson E.M."/>
            <person name="Jaillon O."/>
            <person name="Du Pasquier L."/>
            <person name="Boudinot P."/>
            <person name="Liberles D.A."/>
            <person name="Volff J.N."/>
            <person name="Philippe H."/>
            <person name="Lenhard B."/>
            <person name="Roest Crollius H."/>
            <person name="Wincker P."/>
            <person name="Chourrout D."/>
        </authorList>
    </citation>
    <scope>NUCLEOTIDE SEQUENCE [LARGE SCALE GENOMIC DNA]</scope>
</reference>
<evidence type="ECO:0000256" key="3">
    <source>
        <dbReference type="ARBA" id="ARBA00023134"/>
    </source>
</evidence>
<evidence type="ECO:0000313" key="12">
    <source>
        <dbReference type="EMBL" id="CBY42490.1"/>
    </source>
</evidence>
<feature type="binding site" evidence="8">
    <location>
        <begin position="128"/>
        <end position="131"/>
    </location>
    <ligand>
        <name>GTP</name>
        <dbReference type="ChEBI" id="CHEBI:37565"/>
    </ligand>
</feature>
<dbReference type="InterPro" id="IPR024156">
    <property type="entry name" value="Small_GTPase_ARF"/>
</dbReference>
<keyword evidence="9" id="KW-0479">Metal-binding</keyword>
<keyword evidence="9" id="KW-0460">Magnesium</keyword>
<dbReference type="SMART" id="SM00175">
    <property type="entry name" value="RAB"/>
    <property type="match status" value="1"/>
</dbReference>
<dbReference type="PRINTS" id="PR00328">
    <property type="entry name" value="SAR1GTPBP"/>
</dbReference>
<evidence type="ECO:0000256" key="1">
    <source>
        <dbReference type="ARBA" id="ARBA00010290"/>
    </source>
</evidence>
<dbReference type="GO" id="GO:0003924">
    <property type="term" value="F:GTPase activity"/>
    <property type="evidence" value="ECO:0007669"/>
    <property type="project" value="InterPro"/>
</dbReference>
<keyword evidence="2 8" id="KW-0547">Nucleotide-binding</keyword>
<sequence length="205" mass="23510">MGFVQSKVLKRPKKYRARILMLGLDSTGKTTLLYNMITGEELSTIPTMGFNVEELSHPNKKFTLDIWDIGGQKSIRRLWRHYYLGAQGLIFVIDSSDRDRLDLARSEFRRIINGRGMEECSSILVFANKQDAKNALSPKQIQGILGLDQLEDVHWRLQPSAATKGIGVYNGFRWLLETTMTVQREKKKSKERVSSILSRKTSYLL</sequence>
<dbReference type="SMART" id="SM00177">
    <property type="entry name" value="ARF"/>
    <property type="match status" value="1"/>
</dbReference>
<dbReference type="InterPro" id="IPR005225">
    <property type="entry name" value="Small_GTP-bd"/>
</dbReference>
<comment type="similarity">
    <text evidence="1 10">Belongs to the small GTPase superfamily. Arf family.</text>
</comment>
<dbReference type="GO" id="GO:0046872">
    <property type="term" value="F:metal ion binding"/>
    <property type="evidence" value="ECO:0007669"/>
    <property type="project" value="UniProtKB-KW"/>
</dbReference>
<comment type="subunit">
    <text evidence="5">Interacts with ARL14EP.</text>
</comment>
<dbReference type="GO" id="GO:0005525">
    <property type="term" value="F:GTP binding"/>
    <property type="evidence" value="ECO:0007669"/>
    <property type="project" value="UniProtKB-KW"/>
</dbReference>
<evidence type="ECO:0000256" key="2">
    <source>
        <dbReference type="ARBA" id="ARBA00022741"/>
    </source>
</evidence>
<keyword evidence="3 8" id="KW-0342">GTP-binding</keyword>
<dbReference type="SMART" id="SM00178">
    <property type="entry name" value="SAR"/>
    <property type="match status" value="1"/>
</dbReference>
<gene>
    <name evidence="12" type="ORF">GSOID_T00026187001</name>
    <name evidence="11" type="ORF">GSOID_T00028709001</name>
</gene>
<dbReference type="InterPro" id="IPR006689">
    <property type="entry name" value="Small_GTPase_ARF/SAR"/>
</dbReference>
<dbReference type="EMBL" id="FN654740">
    <property type="protein sequence ID" value="CBY36224.1"/>
    <property type="molecule type" value="Genomic_DNA"/>
</dbReference>
<feature type="binding site" evidence="8">
    <location>
        <begin position="23"/>
        <end position="30"/>
    </location>
    <ligand>
        <name>GTP</name>
        <dbReference type="ChEBI" id="CHEBI:37565"/>
    </ligand>
</feature>
<dbReference type="SUPFAM" id="SSF52540">
    <property type="entry name" value="P-loop containing nucleoside triphosphate hydrolases"/>
    <property type="match status" value="1"/>
</dbReference>
<evidence type="ECO:0000256" key="10">
    <source>
        <dbReference type="RuleBase" id="RU003925"/>
    </source>
</evidence>
<dbReference type="AlphaFoldDB" id="E4YL63"/>
<comment type="function">
    <text evidence="4">GTPase that recruits MYO1E to MHC class II-containing vesicles via the effector protein ARL14EP and hence controls the movement of these vesicles along the actin cytoskeleton in dendritic cells.</text>
</comment>
<evidence type="ECO:0000256" key="8">
    <source>
        <dbReference type="PIRSR" id="PIRSR606689-1"/>
    </source>
</evidence>
<dbReference type="NCBIfam" id="TIGR00231">
    <property type="entry name" value="small_GTP"/>
    <property type="match status" value="1"/>
</dbReference>
<evidence type="ECO:0000256" key="9">
    <source>
        <dbReference type="PIRSR" id="PIRSR606689-2"/>
    </source>
</evidence>
<evidence type="ECO:0000256" key="4">
    <source>
        <dbReference type="ARBA" id="ARBA00054077"/>
    </source>
</evidence>
<dbReference type="Pfam" id="PF00025">
    <property type="entry name" value="Arf"/>
    <property type="match status" value="1"/>
</dbReference>
<dbReference type="Proteomes" id="UP000011014">
    <property type="component" value="Unassembled WGS sequence"/>
</dbReference>
<feature type="binding site" evidence="9">
    <location>
        <position position="47"/>
    </location>
    <ligand>
        <name>Mg(2+)</name>
        <dbReference type="ChEBI" id="CHEBI:18420"/>
    </ligand>
</feature>
<protein>
    <recommendedName>
        <fullName evidence="6">ADP-ribosylation factor-like protein 14</fullName>
    </recommendedName>
    <alternativeName>
        <fullName evidence="7">ADP-ribosylation factor 7</fullName>
    </alternativeName>
</protein>
<accession>E4YL63</accession>
<dbReference type="FunFam" id="3.40.50.300:FF:000412">
    <property type="entry name" value="ADP-ribosylation factor 1"/>
    <property type="match status" value="1"/>
</dbReference>
<dbReference type="InterPro" id="IPR027417">
    <property type="entry name" value="P-loop_NTPase"/>
</dbReference>
<proteinExistence type="inferred from homology"/>
<feature type="binding site" evidence="9">
    <location>
        <position position="30"/>
    </location>
    <ligand>
        <name>Mg(2+)</name>
        <dbReference type="ChEBI" id="CHEBI:18420"/>
    </ligand>
</feature>
<evidence type="ECO:0000256" key="7">
    <source>
        <dbReference type="ARBA" id="ARBA00077764"/>
    </source>
</evidence>
<organism evidence="11">
    <name type="scientific">Oikopleura dioica</name>
    <name type="common">Tunicate</name>
    <dbReference type="NCBI Taxonomy" id="34765"/>
    <lineage>
        <taxon>Eukaryota</taxon>
        <taxon>Metazoa</taxon>
        <taxon>Chordata</taxon>
        <taxon>Tunicata</taxon>
        <taxon>Appendicularia</taxon>
        <taxon>Copelata</taxon>
        <taxon>Oikopleuridae</taxon>
        <taxon>Oikopleura</taxon>
    </lineage>
</organism>
<dbReference type="PANTHER" id="PTHR11711">
    <property type="entry name" value="ADP RIBOSYLATION FACTOR-RELATED"/>
    <property type="match status" value="1"/>
</dbReference>
<dbReference type="PROSITE" id="PS51417">
    <property type="entry name" value="ARF"/>
    <property type="match status" value="1"/>
</dbReference>
<evidence type="ECO:0000256" key="6">
    <source>
        <dbReference type="ARBA" id="ARBA00072405"/>
    </source>
</evidence>
<dbReference type="EMBL" id="FN657212">
    <property type="protein sequence ID" value="CBY42490.1"/>
    <property type="molecule type" value="Genomic_DNA"/>
</dbReference>